<evidence type="ECO:0000313" key="2">
    <source>
        <dbReference type="Proteomes" id="UP000604825"/>
    </source>
</evidence>
<evidence type="ECO:0008006" key="3">
    <source>
        <dbReference type="Google" id="ProtNLM"/>
    </source>
</evidence>
<proteinExistence type="predicted"/>
<protein>
    <recommendedName>
        <fullName evidence="3">Reverse transcriptase</fullName>
    </recommendedName>
</protein>
<reference evidence="1" key="1">
    <citation type="submission" date="2020-10" db="EMBL/GenBank/DDBJ databases">
        <authorList>
            <person name="Han B."/>
            <person name="Lu T."/>
            <person name="Zhao Q."/>
            <person name="Huang X."/>
            <person name="Zhao Y."/>
        </authorList>
    </citation>
    <scope>NUCLEOTIDE SEQUENCE</scope>
</reference>
<dbReference type="OrthoDB" id="694708at2759"/>
<accession>A0A811QS15</accession>
<name>A0A811QS15_9POAL</name>
<evidence type="ECO:0000313" key="1">
    <source>
        <dbReference type="EMBL" id="CAD6258996.1"/>
    </source>
</evidence>
<dbReference type="EMBL" id="CAJGYO010000011">
    <property type="protein sequence ID" value="CAD6258996.1"/>
    <property type="molecule type" value="Genomic_DNA"/>
</dbReference>
<dbReference type="PANTHER" id="PTHR33116">
    <property type="entry name" value="REVERSE TRANSCRIPTASE ZINC-BINDING DOMAIN-CONTAINING PROTEIN-RELATED-RELATED"/>
    <property type="match status" value="1"/>
</dbReference>
<sequence>MEAFGDATGLRINMTKSTVATIRCAGLDMEEVLREFLGARVNFPTQYVGLPLNLGRIQDRAKGKIAGWQGKLITVAGRKKLIRSVVTSLPVYLITAIKPPKKFMKELDKLRRRFL</sequence>
<gene>
    <name evidence="1" type="ORF">NCGR_LOCUS42439</name>
</gene>
<dbReference type="PANTHER" id="PTHR33116:SF87">
    <property type="entry name" value="OS01G0158850 PROTEIN"/>
    <property type="match status" value="1"/>
</dbReference>
<keyword evidence="2" id="KW-1185">Reference proteome</keyword>
<organism evidence="1 2">
    <name type="scientific">Miscanthus lutarioriparius</name>
    <dbReference type="NCBI Taxonomy" id="422564"/>
    <lineage>
        <taxon>Eukaryota</taxon>
        <taxon>Viridiplantae</taxon>
        <taxon>Streptophyta</taxon>
        <taxon>Embryophyta</taxon>
        <taxon>Tracheophyta</taxon>
        <taxon>Spermatophyta</taxon>
        <taxon>Magnoliopsida</taxon>
        <taxon>Liliopsida</taxon>
        <taxon>Poales</taxon>
        <taxon>Poaceae</taxon>
        <taxon>PACMAD clade</taxon>
        <taxon>Panicoideae</taxon>
        <taxon>Andropogonodae</taxon>
        <taxon>Andropogoneae</taxon>
        <taxon>Saccharinae</taxon>
        <taxon>Miscanthus</taxon>
    </lineage>
</organism>
<dbReference type="Proteomes" id="UP000604825">
    <property type="component" value="Unassembled WGS sequence"/>
</dbReference>
<dbReference type="AlphaFoldDB" id="A0A811QS15"/>
<comment type="caution">
    <text evidence="1">The sequence shown here is derived from an EMBL/GenBank/DDBJ whole genome shotgun (WGS) entry which is preliminary data.</text>
</comment>